<dbReference type="GO" id="GO:0004497">
    <property type="term" value="F:monooxygenase activity"/>
    <property type="evidence" value="ECO:0007669"/>
    <property type="project" value="UniProtKB-KW"/>
</dbReference>
<dbReference type="PANTHER" id="PTHR47953:SF19">
    <property type="entry name" value="OS06G0641600 PROTEIN"/>
    <property type="match status" value="1"/>
</dbReference>
<comment type="similarity">
    <text evidence="3 13">Belongs to the cytochrome P450 family.</text>
</comment>
<keyword evidence="10 13" id="KW-0503">Monooxygenase</keyword>
<keyword evidence="15" id="KW-1185">Reference proteome</keyword>
<dbReference type="AlphaFoldDB" id="A0AAN9PP62"/>
<evidence type="ECO:0000313" key="15">
    <source>
        <dbReference type="Proteomes" id="UP001367508"/>
    </source>
</evidence>
<dbReference type="InterPro" id="IPR001128">
    <property type="entry name" value="Cyt_P450"/>
</dbReference>
<dbReference type="Pfam" id="PF00067">
    <property type="entry name" value="p450"/>
    <property type="match status" value="1"/>
</dbReference>
<sequence length="278" mass="31887">MTEGEGFAREHISGLKPKLENLHQQADQILQNIVNDHREFKLSEEQGEEVGEVLLDVLLKEEFCLSDDSIKAAIWDIFGGGSDTSSTTITWAMTEIIKNPRIMEKVQAEVREAYDKEGKTIESGMENLKYLKCVVKETLRLHPPGPLLLPRECGQACEINGYHIPMKSKVIVNVWAIGRDPKHWTEPERFYPERFIDSSIDYKGNNFEFLPFGSGRRMCPGLTFGLTNVEYALALLMYHFDWKLPNKMKTEDLDMTEIFGITVSRKDDLYLIPKSFHP</sequence>
<evidence type="ECO:0000256" key="6">
    <source>
        <dbReference type="ARBA" id="ARBA00022723"/>
    </source>
</evidence>
<gene>
    <name evidence="14" type="ORF">VNO77_43126</name>
</gene>
<evidence type="ECO:0000256" key="12">
    <source>
        <dbReference type="PIRSR" id="PIRSR602401-1"/>
    </source>
</evidence>
<evidence type="ECO:0000256" key="1">
    <source>
        <dbReference type="ARBA" id="ARBA00001971"/>
    </source>
</evidence>
<dbReference type="InterPro" id="IPR052306">
    <property type="entry name" value="CYP450_71D"/>
</dbReference>
<comment type="caution">
    <text evidence="14">The sequence shown here is derived from an EMBL/GenBank/DDBJ whole genome shotgun (WGS) entry which is preliminary data.</text>
</comment>
<proteinExistence type="inferred from homology"/>
<protein>
    <recommendedName>
        <fullName evidence="16">Cytochrome P450</fullName>
    </recommendedName>
</protein>
<evidence type="ECO:0000256" key="13">
    <source>
        <dbReference type="RuleBase" id="RU000461"/>
    </source>
</evidence>
<keyword evidence="11" id="KW-0472">Membrane</keyword>
<evidence type="ECO:0000256" key="5">
    <source>
        <dbReference type="ARBA" id="ARBA00022692"/>
    </source>
</evidence>
<dbReference type="PRINTS" id="PR00385">
    <property type="entry name" value="P450"/>
</dbReference>
<organism evidence="14 15">
    <name type="scientific">Canavalia gladiata</name>
    <name type="common">Sword bean</name>
    <name type="synonym">Dolichos gladiatus</name>
    <dbReference type="NCBI Taxonomy" id="3824"/>
    <lineage>
        <taxon>Eukaryota</taxon>
        <taxon>Viridiplantae</taxon>
        <taxon>Streptophyta</taxon>
        <taxon>Embryophyta</taxon>
        <taxon>Tracheophyta</taxon>
        <taxon>Spermatophyta</taxon>
        <taxon>Magnoliopsida</taxon>
        <taxon>eudicotyledons</taxon>
        <taxon>Gunneridae</taxon>
        <taxon>Pentapetalae</taxon>
        <taxon>rosids</taxon>
        <taxon>fabids</taxon>
        <taxon>Fabales</taxon>
        <taxon>Fabaceae</taxon>
        <taxon>Papilionoideae</taxon>
        <taxon>50 kb inversion clade</taxon>
        <taxon>NPAAA clade</taxon>
        <taxon>indigoferoid/millettioid clade</taxon>
        <taxon>Phaseoleae</taxon>
        <taxon>Canavalia</taxon>
    </lineage>
</organism>
<evidence type="ECO:0000256" key="9">
    <source>
        <dbReference type="ARBA" id="ARBA00023004"/>
    </source>
</evidence>
<dbReference type="GO" id="GO:0020037">
    <property type="term" value="F:heme binding"/>
    <property type="evidence" value="ECO:0007669"/>
    <property type="project" value="InterPro"/>
</dbReference>
<accession>A0AAN9PP62</accession>
<name>A0AAN9PP62_CANGL</name>
<evidence type="ECO:0000313" key="14">
    <source>
        <dbReference type="EMBL" id="KAK7305224.1"/>
    </source>
</evidence>
<evidence type="ECO:0000256" key="3">
    <source>
        <dbReference type="ARBA" id="ARBA00010617"/>
    </source>
</evidence>
<dbReference type="GO" id="GO:0005506">
    <property type="term" value="F:iron ion binding"/>
    <property type="evidence" value="ECO:0007669"/>
    <property type="project" value="InterPro"/>
</dbReference>
<dbReference type="GO" id="GO:0016705">
    <property type="term" value="F:oxidoreductase activity, acting on paired donors, with incorporation or reduction of molecular oxygen"/>
    <property type="evidence" value="ECO:0007669"/>
    <property type="project" value="InterPro"/>
</dbReference>
<dbReference type="Proteomes" id="UP001367508">
    <property type="component" value="Unassembled WGS sequence"/>
</dbReference>
<keyword evidence="5" id="KW-0812">Transmembrane</keyword>
<comment type="cofactor">
    <cofactor evidence="1 12">
        <name>heme</name>
        <dbReference type="ChEBI" id="CHEBI:30413"/>
    </cofactor>
</comment>
<dbReference type="PANTHER" id="PTHR47953">
    <property type="entry name" value="OS08G0105600 PROTEIN"/>
    <property type="match status" value="1"/>
</dbReference>
<dbReference type="SUPFAM" id="SSF48264">
    <property type="entry name" value="Cytochrome P450"/>
    <property type="match status" value="1"/>
</dbReference>
<dbReference type="PRINTS" id="PR00463">
    <property type="entry name" value="EP450I"/>
</dbReference>
<keyword evidence="7" id="KW-1133">Transmembrane helix</keyword>
<keyword evidence="8 13" id="KW-0560">Oxidoreductase</keyword>
<dbReference type="InterPro" id="IPR017972">
    <property type="entry name" value="Cyt_P450_CS"/>
</dbReference>
<dbReference type="FunFam" id="1.10.630.10:FF:000126">
    <property type="entry name" value="Predicted protein"/>
    <property type="match status" value="1"/>
</dbReference>
<dbReference type="GO" id="GO:0016020">
    <property type="term" value="C:membrane"/>
    <property type="evidence" value="ECO:0007669"/>
    <property type="project" value="UniProtKB-SubCell"/>
</dbReference>
<comment type="subcellular location">
    <subcellularLocation>
        <location evidence="2">Membrane</location>
        <topology evidence="2">Single-pass membrane protein</topology>
    </subcellularLocation>
</comment>
<feature type="binding site" description="axial binding residue" evidence="12">
    <location>
        <position position="219"/>
    </location>
    <ligand>
        <name>heme</name>
        <dbReference type="ChEBI" id="CHEBI:30413"/>
    </ligand>
    <ligandPart>
        <name>Fe</name>
        <dbReference type="ChEBI" id="CHEBI:18248"/>
    </ligandPart>
</feature>
<dbReference type="Gene3D" id="1.10.630.10">
    <property type="entry name" value="Cytochrome P450"/>
    <property type="match status" value="1"/>
</dbReference>
<evidence type="ECO:0000256" key="7">
    <source>
        <dbReference type="ARBA" id="ARBA00022989"/>
    </source>
</evidence>
<evidence type="ECO:0008006" key="16">
    <source>
        <dbReference type="Google" id="ProtNLM"/>
    </source>
</evidence>
<dbReference type="PROSITE" id="PS00086">
    <property type="entry name" value="CYTOCHROME_P450"/>
    <property type="match status" value="1"/>
</dbReference>
<evidence type="ECO:0000256" key="11">
    <source>
        <dbReference type="ARBA" id="ARBA00023136"/>
    </source>
</evidence>
<evidence type="ECO:0000256" key="4">
    <source>
        <dbReference type="ARBA" id="ARBA00022617"/>
    </source>
</evidence>
<evidence type="ECO:0000256" key="8">
    <source>
        <dbReference type="ARBA" id="ARBA00023002"/>
    </source>
</evidence>
<evidence type="ECO:0000256" key="10">
    <source>
        <dbReference type="ARBA" id="ARBA00023033"/>
    </source>
</evidence>
<keyword evidence="4 12" id="KW-0349">Heme</keyword>
<reference evidence="14 15" key="1">
    <citation type="submission" date="2024-01" db="EMBL/GenBank/DDBJ databases">
        <title>The genomes of 5 underutilized Papilionoideae crops provide insights into root nodulation and disease resistanc.</title>
        <authorList>
            <person name="Jiang F."/>
        </authorList>
    </citation>
    <scope>NUCLEOTIDE SEQUENCE [LARGE SCALE GENOMIC DNA]</scope>
    <source>
        <strain evidence="14">LVBAO_FW01</strain>
        <tissue evidence="14">Leaves</tissue>
    </source>
</reference>
<dbReference type="EMBL" id="JAYMYQ010000011">
    <property type="protein sequence ID" value="KAK7305224.1"/>
    <property type="molecule type" value="Genomic_DNA"/>
</dbReference>
<evidence type="ECO:0000256" key="2">
    <source>
        <dbReference type="ARBA" id="ARBA00004167"/>
    </source>
</evidence>
<dbReference type="InterPro" id="IPR036396">
    <property type="entry name" value="Cyt_P450_sf"/>
</dbReference>
<keyword evidence="9 12" id="KW-0408">Iron</keyword>
<keyword evidence="6 12" id="KW-0479">Metal-binding</keyword>
<dbReference type="InterPro" id="IPR002401">
    <property type="entry name" value="Cyt_P450_E_grp-I"/>
</dbReference>